<evidence type="ECO:0000313" key="10">
    <source>
        <dbReference type="Proteomes" id="UP000076744"/>
    </source>
</evidence>
<dbReference type="RefSeq" id="XP_018704104.1">
    <property type="nucleotide sequence ID" value="XM_018848968.1"/>
</dbReference>
<name>A0A167V8V7_CORFA</name>
<keyword evidence="3 7" id="KW-1133">Transmembrane helix</keyword>
<dbReference type="PANTHER" id="PTHR23502">
    <property type="entry name" value="MAJOR FACILITATOR SUPERFAMILY"/>
    <property type="match status" value="1"/>
</dbReference>
<dbReference type="PROSITE" id="PS50850">
    <property type="entry name" value="MFS"/>
    <property type="match status" value="1"/>
</dbReference>
<dbReference type="Pfam" id="PF07690">
    <property type="entry name" value="MFS_1"/>
    <property type="match status" value="1"/>
</dbReference>
<feature type="transmembrane region" description="Helical" evidence="7">
    <location>
        <begin position="453"/>
        <end position="472"/>
    </location>
</feature>
<comment type="subcellular location">
    <subcellularLocation>
        <location evidence="1">Membrane</location>
        <topology evidence="1">Multi-pass membrane protein</topology>
    </subcellularLocation>
</comment>
<dbReference type="GO" id="GO:0022857">
    <property type="term" value="F:transmembrane transporter activity"/>
    <property type="evidence" value="ECO:0007669"/>
    <property type="project" value="InterPro"/>
</dbReference>
<feature type="transmembrane region" description="Helical" evidence="7">
    <location>
        <begin position="372"/>
        <end position="392"/>
    </location>
</feature>
<dbReference type="InterPro" id="IPR036259">
    <property type="entry name" value="MFS_trans_sf"/>
</dbReference>
<dbReference type="Gene3D" id="1.20.1250.20">
    <property type="entry name" value="MFS general substrate transporter like domains"/>
    <property type="match status" value="1"/>
</dbReference>
<proteinExistence type="predicted"/>
<dbReference type="EMBL" id="AZHB01000012">
    <property type="protein sequence ID" value="OAA62354.1"/>
    <property type="molecule type" value="Genomic_DNA"/>
</dbReference>
<evidence type="ECO:0000256" key="1">
    <source>
        <dbReference type="ARBA" id="ARBA00004141"/>
    </source>
</evidence>
<dbReference type="Proteomes" id="UP000076744">
    <property type="component" value="Unassembled WGS sequence"/>
</dbReference>
<sequence length="580" mass="62904">MAWKAGNGRPAVSPDQNPSISGDETEASTVVDTQHIQEKGPEAHPSPIHEYGDDIEAQRNEHLGHDVQRTATNASQRSALSRLSRRKTKEAATLPHAPLPLMDLANGVVGWEAQDDPAMPLNFPASRKWLMIGLLSAITFMTPWSSSILAPALGQIQAEFGVASATLAAMPVSIFLLGYAVGPLVLSPLSETHGRNPVMVASNLVFCLWLVGCALAPSLDSLIAFRFLCGVGGSACQTVGGSACQTVGGAIIADLFPVEQRGRATTVWMMGPILGPSLAPVVGGFVAETIGWRWANWISFVPGVVVVACMVVGNKETNARVLMRRKTERLRRELGRPELRSCYVDPAKPVPTTGQVLLLGLTRPIKMLFRSAILFSISVYIAFNYGCLYLLFNTMPTVFRGNYGWSLGVSGLPYFSLMIGYLVSITIFAVVSDRTVVRMTRANGGVFEPEMRIPYCTYFAMLIPVSFFWYGWAADKHAHWIVPVIGIIPFSAGIIGVWTPANAYIIDAFPEYAASALAGFAVIRCTIGAFLPLAAPAMYASLGIGWGTSLLGFISLAFVPVPFLIFRYGKWMRERWPVKL</sequence>
<reference evidence="9 10" key="1">
    <citation type="journal article" date="2016" name="Genome Biol. Evol.">
        <title>Divergent and convergent evolution of fungal pathogenicity.</title>
        <authorList>
            <person name="Shang Y."/>
            <person name="Xiao G."/>
            <person name="Zheng P."/>
            <person name="Cen K."/>
            <person name="Zhan S."/>
            <person name="Wang C."/>
        </authorList>
    </citation>
    <scope>NUCLEOTIDE SEQUENCE [LARGE SCALE GENOMIC DNA]</scope>
    <source>
        <strain evidence="9 10">ARSEF 2679</strain>
    </source>
</reference>
<evidence type="ECO:0000256" key="4">
    <source>
        <dbReference type="ARBA" id="ARBA00023136"/>
    </source>
</evidence>
<evidence type="ECO:0000259" key="8">
    <source>
        <dbReference type="PROSITE" id="PS50850"/>
    </source>
</evidence>
<keyword evidence="2 7" id="KW-0812">Transmembrane</keyword>
<protein>
    <submittedName>
        <fullName evidence="9">Major facilitator superfamily domain, general substrate transporter</fullName>
    </submittedName>
</protein>
<feature type="transmembrane region" description="Helical" evidence="7">
    <location>
        <begin position="162"/>
        <end position="186"/>
    </location>
</feature>
<dbReference type="CDD" id="cd17323">
    <property type="entry name" value="MFS_Tpo1_MDR_like"/>
    <property type="match status" value="1"/>
</dbReference>
<dbReference type="FunFam" id="1.20.1250.20:FF:000011">
    <property type="entry name" value="MFS multidrug transporter, putative"/>
    <property type="match status" value="1"/>
</dbReference>
<dbReference type="AlphaFoldDB" id="A0A167V8V7"/>
<feature type="domain" description="Major facilitator superfamily (MFS) profile" evidence="8">
    <location>
        <begin position="131"/>
        <end position="575"/>
    </location>
</feature>
<keyword evidence="5" id="KW-0325">Glycoprotein</keyword>
<comment type="caution">
    <text evidence="9">The sequence shown here is derived from an EMBL/GenBank/DDBJ whole genome shotgun (WGS) entry which is preliminary data.</text>
</comment>
<feature type="transmembrane region" description="Helical" evidence="7">
    <location>
        <begin position="198"/>
        <end position="217"/>
    </location>
</feature>
<keyword evidence="10" id="KW-1185">Reference proteome</keyword>
<dbReference type="STRING" id="1081104.A0A167V8V7"/>
<feature type="transmembrane region" description="Helical" evidence="7">
    <location>
        <begin position="412"/>
        <end position="432"/>
    </location>
</feature>
<evidence type="ECO:0000256" key="2">
    <source>
        <dbReference type="ARBA" id="ARBA00022692"/>
    </source>
</evidence>
<feature type="transmembrane region" description="Helical" evidence="7">
    <location>
        <begin position="512"/>
        <end position="531"/>
    </location>
</feature>
<dbReference type="SUPFAM" id="SSF103473">
    <property type="entry name" value="MFS general substrate transporter"/>
    <property type="match status" value="1"/>
</dbReference>
<accession>A0A167V8V7</accession>
<evidence type="ECO:0000256" key="3">
    <source>
        <dbReference type="ARBA" id="ARBA00022989"/>
    </source>
</evidence>
<evidence type="ECO:0000313" key="9">
    <source>
        <dbReference type="EMBL" id="OAA62354.1"/>
    </source>
</evidence>
<evidence type="ECO:0000256" key="7">
    <source>
        <dbReference type="SAM" id="Phobius"/>
    </source>
</evidence>
<dbReference type="InterPro" id="IPR011701">
    <property type="entry name" value="MFS"/>
</dbReference>
<gene>
    <name evidence="9" type="ORF">ISF_05363</name>
</gene>
<organism evidence="9 10">
    <name type="scientific">Cordyceps fumosorosea (strain ARSEF 2679)</name>
    <name type="common">Isaria fumosorosea</name>
    <dbReference type="NCBI Taxonomy" id="1081104"/>
    <lineage>
        <taxon>Eukaryota</taxon>
        <taxon>Fungi</taxon>
        <taxon>Dikarya</taxon>
        <taxon>Ascomycota</taxon>
        <taxon>Pezizomycotina</taxon>
        <taxon>Sordariomycetes</taxon>
        <taxon>Hypocreomycetidae</taxon>
        <taxon>Hypocreales</taxon>
        <taxon>Cordycipitaceae</taxon>
        <taxon>Cordyceps</taxon>
    </lineage>
</organism>
<dbReference type="InterPro" id="IPR020846">
    <property type="entry name" value="MFS_dom"/>
</dbReference>
<feature type="transmembrane region" description="Helical" evidence="7">
    <location>
        <begin position="478"/>
        <end position="500"/>
    </location>
</feature>
<feature type="transmembrane region" description="Helical" evidence="7">
    <location>
        <begin position="543"/>
        <end position="566"/>
    </location>
</feature>
<feature type="transmembrane region" description="Helical" evidence="7">
    <location>
        <begin position="294"/>
        <end position="314"/>
    </location>
</feature>
<dbReference type="OrthoDB" id="5296287at2759"/>
<evidence type="ECO:0000256" key="6">
    <source>
        <dbReference type="SAM" id="MobiDB-lite"/>
    </source>
</evidence>
<keyword evidence="4 7" id="KW-0472">Membrane</keyword>
<dbReference type="PANTHER" id="PTHR23502:SF33">
    <property type="entry name" value="MAJOR FACILITATOR SUPERFAMILY (MFS) PROFILE DOMAIN-CONTAINING PROTEIN-RELATED"/>
    <property type="match status" value="1"/>
</dbReference>
<feature type="region of interest" description="Disordered" evidence="6">
    <location>
        <begin position="1"/>
        <end position="52"/>
    </location>
</feature>
<feature type="region of interest" description="Disordered" evidence="6">
    <location>
        <begin position="66"/>
        <end position="92"/>
    </location>
</feature>
<evidence type="ECO:0000256" key="5">
    <source>
        <dbReference type="ARBA" id="ARBA00023180"/>
    </source>
</evidence>
<feature type="compositionally biased region" description="Polar residues" evidence="6">
    <location>
        <begin position="14"/>
        <end position="34"/>
    </location>
</feature>
<dbReference type="GO" id="GO:0016020">
    <property type="term" value="C:membrane"/>
    <property type="evidence" value="ECO:0007669"/>
    <property type="project" value="UniProtKB-SubCell"/>
</dbReference>
<feature type="transmembrane region" description="Helical" evidence="7">
    <location>
        <begin position="129"/>
        <end position="150"/>
    </location>
</feature>
<dbReference type="GeneID" id="30021655"/>